<evidence type="ECO:0000256" key="1">
    <source>
        <dbReference type="ARBA" id="ARBA00007215"/>
    </source>
</evidence>
<dbReference type="InterPro" id="IPR036915">
    <property type="entry name" value="Cyclin-like_sf"/>
</dbReference>
<dbReference type="AlphaFoldDB" id="A0A7S3VKY8"/>
<organism evidence="3">
    <name type="scientific">Dunaliella tertiolecta</name>
    <name type="common">Green alga</name>
    <dbReference type="NCBI Taxonomy" id="3047"/>
    <lineage>
        <taxon>Eukaryota</taxon>
        <taxon>Viridiplantae</taxon>
        <taxon>Chlorophyta</taxon>
        <taxon>core chlorophytes</taxon>
        <taxon>Chlorophyceae</taxon>
        <taxon>CS clade</taxon>
        <taxon>Chlamydomonadales</taxon>
        <taxon>Dunaliellaceae</taxon>
        <taxon>Dunaliella</taxon>
    </lineage>
</organism>
<evidence type="ECO:0000313" key="3">
    <source>
        <dbReference type="EMBL" id="CAE0492834.1"/>
    </source>
</evidence>
<dbReference type="InterPro" id="IPR013922">
    <property type="entry name" value="Cyclin_PHO80-like"/>
</dbReference>
<dbReference type="Pfam" id="PF08613">
    <property type="entry name" value="Cyclin"/>
    <property type="match status" value="1"/>
</dbReference>
<gene>
    <name evidence="3" type="ORF">DTER00134_LOCUS7907</name>
</gene>
<evidence type="ECO:0000256" key="2">
    <source>
        <dbReference type="SAM" id="MobiDB-lite"/>
    </source>
</evidence>
<dbReference type="Gene3D" id="1.10.472.10">
    <property type="entry name" value="Cyclin-like"/>
    <property type="match status" value="1"/>
</dbReference>
<dbReference type="PANTHER" id="PTHR15615:SF108">
    <property type="entry name" value="PROTEIN CNPPD1"/>
    <property type="match status" value="1"/>
</dbReference>
<sequence length="208" mass="23103">MEETCLQQSFFAQHAWLLEVPGQQPIPASAIQALEGIANAISAEIEAKADETTEPESTSDDAPAAKPLFEGHRIPPISLKDYVIRIWNYTKVSPICMLVAYTYVESLNARGRCHVTHLTSHRLLLTAVLLAAKCYEDTVYNNIYFAKVGGITPAELNMLEMEMLKLLDFRLLVDVDDLHRRLVLLEQGKLALCKEAPEASGMPVCYGV</sequence>
<comment type="similarity">
    <text evidence="1">Belongs to the cyclin family. Cyclin U/P subfamily.</text>
</comment>
<dbReference type="PANTHER" id="PTHR15615">
    <property type="match status" value="1"/>
</dbReference>
<dbReference type="EMBL" id="HBIP01013757">
    <property type="protein sequence ID" value="CAE0492834.1"/>
    <property type="molecule type" value="Transcribed_RNA"/>
</dbReference>
<reference evidence="3" key="1">
    <citation type="submission" date="2021-01" db="EMBL/GenBank/DDBJ databases">
        <authorList>
            <person name="Corre E."/>
            <person name="Pelletier E."/>
            <person name="Niang G."/>
            <person name="Scheremetjew M."/>
            <person name="Finn R."/>
            <person name="Kale V."/>
            <person name="Holt S."/>
            <person name="Cochrane G."/>
            <person name="Meng A."/>
            <person name="Brown T."/>
            <person name="Cohen L."/>
        </authorList>
    </citation>
    <scope>NUCLEOTIDE SEQUENCE</scope>
    <source>
        <strain evidence="3">CCMP1320</strain>
    </source>
</reference>
<evidence type="ECO:0008006" key="4">
    <source>
        <dbReference type="Google" id="ProtNLM"/>
    </source>
</evidence>
<name>A0A7S3VKY8_DUNTE</name>
<proteinExistence type="inferred from homology"/>
<accession>A0A7S3VKY8</accession>
<dbReference type="SUPFAM" id="SSF47954">
    <property type="entry name" value="Cyclin-like"/>
    <property type="match status" value="1"/>
</dbReference>
<protein>
    <recommendedName>
        <fullName evidence="4">Cyclin</fullName>
    </recommendedName>
</protein>
<dbReference type="GO" id="GO:0019901">
    <property type="term" value="F:protein kinase binding"/>
    <property type="evidence" value="ECO:0007669"/>
    <property type="project" value="InterPro"/>
</dbReference>
<feature type="region of interest" description="Disordered" evidence="2">
    <location>
        <begin position="48"/>
        <end position="67"/>
    </location>
</feature>